<evidence type="ECO:0000313" key="2">
    <source>
        <dbReference type="Proteomes" id="UP000265520"/>
    </source>
</evidence>
<keyword evidence="1" id="KW-0808">Transferase</keyword>
<dbReference type="Proteomes" id="UP000265520">
    <property type="component" value="Unassembled WGS sequence"/>
</dbReference>
<dbReference type="GO" id="GO:0016740">
    <property type="term" value="F:transferase activity"/>
    <property type="evidence" value="ECO:0007669"/>
    <property type="project" value="UniProtKB-KW"/>
</dbReference>
<organism evidence="1 2">
    <name type="scientific">Trifolium medium</name>
    <dbReference type="NCBI Taxonomy" id="97028"/>
    <lineage>
        <taxon>Eukaryota</taxon>
        <taxon>Viridiplantae</taxon>
        <taxon>Streptophyta</taxon>
        <taxon>Embryophyta</taxon>
        <taxon>Tracheophyta</taxon>
        <taxon>Spermatophyta</taxon>
        <taxon>Magnoliopsida</taxon>
        <taxon>eudicotyledons</taxon>
        <taxon>Gunneridae</taxon>
        <taxon>Pentapetalae</taxon>
        <taxon>rosids</taxon>
        <taxon>fabids</taxon>
        <taxon>Fabales</taxon>
        <taxon>Fabaceae</taxon>
        <taxon>Papilionoideae</taxon>
        <taxon>50 kb inversion clade</taxon>
        <taxon>NPAAA clade</taxon>
        <taxon>Hologalegina</taxon>
        <taxon>IRL clade</taxon>
        <taxon>Trifolieae</taxon>
        <taxon>Trifolium</taxon>
    </lineage>
</organism>
<name>A0A392RI16_9FABA</name>
<dbReference type="EMBL" id="LXQA010223259">
    <property type="protein sequence ID" value="MCI35430.1"/>
    <property type="molecule type" value="Genomic_DNA"/>
</dbReference>
<sequence length="55" mass="6142">MAVVGFKFVRQSTLHLRPTPFQYLRKVVPKSLVAVHASETFKIENGGGSIREEGK</sequence>
<accession>A0A392RI16</accession>
<evidence type="ECO:0000313" key="1">
    <source>
        <dbReference type="EMBL" id="MCI35430.1"/>
    </source>
</evidence>
<reference evidence="1 2" key="1">
    <citation type="journal article" date="2018" name="Front. Plant Sci.">
        <title>Red Clover (Trifolium pratense) and Zigzag Clover (T. medium) - A Picture of Genomic Similarities and Differences.</title>
        <authorList>
            <person name="Dluhosova J."/>
            <person name="Istvanek J."/>
            <person name="Nedelnik J."/>
            <person name="Repkova J."/>
        </authorList>
    </citation>
    <scope>NUCLEOTIDE SEQUENCE [LARGE SCALE GENOMIC DNA]</scope>
    <source>
        <strain evidence="2">cv. 10/8</strain>
        <tissue evidence="1">Leaf</tissue>
    </source>
</reference>
<proteinExistence type="predicted"/>
<keyword evidence="2" id="KW-1185">Reference proteome</keyword>
<dbReference type="AlphaFoldDB" id="A0A392RI16"/>
<protein>
    <submittedName>
        <fullName evidence="1">tRNA nucleotidyltransferase/poly(A) polymerase</fullName>
    </submittedName>
</protein>
<comment type="caution">
    <text evidence="1">The sequence shown here is derived from an EMBL/GenBank/DDBJ whole genome shotgun (WGS) entry which is preliminary data.</text>
</comment>